<gene>
    <name evidence="1" type="ORF">AGERDE_LOCUS13546</name>
</gene>
<accession>A0A9N9N4K2</accession>
<proteinExistence type="predicted"/>
<evidence type="ECO:0000313" key="1">
    <source>
        <dbReference type="EMBL" id="CAG8701741.1"/>
    </source>
</evidence>
<reference evidence="1" key="1">
    <citation type="submission" date="2021-06" db="EMBL/GenBank/DDBJ databases">
        <authorList>
            <person name="Kallberg Y."/>
            <person name="Tangrot J."/>
            <person name="Rosling A."/>
        </authorList>
    </citation>
    <scope>NUCLEOTIDE SEQUENCE</scope>
    <source>
        <strain evidence="1">MT106</strain>
    </source>
</reference>
<evidence type="ECO:0000313" key="2">
    <source>
        <dbReference type="Proteomes" id="UP000789831"/>
    </source>
</evidence>
<sequence length="59" mass="7090">ESREQLGNLKQKYLNVKIMTITATYWYSDIEHLQKNFHNPDQFSVSQENVLISQELQYK</sequence>
<comment type="caution">
    <text evidence="1">The sequence shown here is derived from an EMBL/GenBank/DDBJ whole genome shotgun (WGS) entry which is preliminary data.</text>
</comment>
<name>A0A9N9N4K2_9GLOM</name>
<protein>
    <submittedName>
        <fullName evidence="1">496_t:CDS:1</fullName>
    </submittedName>
</protein>
<feature type="non-terminal residue" evidence="1">
    <location>
        <position position="1"/>
    </location>
</feature>
<dbReference type="Proteomes" id="UP000789831">
    <property type="component" value="Unassembled WGS sequence"/>
</dbReference>
<dbReference type="AlphaFoldDB" id="A0A9N9N4K2"/>
<dbReference type="EMBL" id="CAJVPL010018355">
    <property type="protein sequence ID" value="CAG8701741.1"/>
    <property type="molecule type" value="Genomic_DNA"/>
</dbReference>
<keyword evidence="2" id="KW-1185">Reference proteome</keyword>
<feature type="non-terminal residue" evidence="1">
    <location>
        <position position="59"/>
    </location>
</feature>
<organism evidence="1 2">
    <name type="scientific">Ambispora gerdemannii</name>
    <dbReference type="NCBI Taxonomy" id="144530"/>
    <lineage>
        <taxon>Eukaryota</taxon>
        <taxon>Fungi</taxon>
        <taxon>Fungi incertae sedis</taxon>
        <taxon>Mucoromycota</taxon>
        <taxon>Glomeromycotina</taxon>
        <taxon>Glomeromycetes</taxon>
        <taxon>Archaeosporales</taxon>
        <taxon>Ambisporaceae</taxon>
        <taxon>Ambispora</taxon>
    </lineage>
</organism>